<evidence type="ECO:0000313" key="1">
    <source>
        <dbReference type="EMBL" id="DAD30701.1"/>
    </source>
</evidence>
<organism evidence="1 2">
    <name type="scientific">Nelumbo nucifera</name>
    <name type="common">Sacred lotus</name>
    <dbReference type="NCBI Taxonomy" id="4432"/>
    <lineage>
        <taxon>Eukaryota</taxon>
        <taxon>Viridiplantae</taxon>
        <taxon>Streptophyta</taxon>
        <taxon>Embryophyta</taxon>
        <taxon>Tracheophyta</taxon>
        <taxon>Spermatophyta</taxon>
        <taxon>Magnoliopsida</taxon>
        <taxon>Proteales</taxon>
        <taxon>Nelumbonaceae</taxon>
        <taxon>Nelumbo</taxon>
    </lineage>
</organism>
<evidence type="ECO:0000313" key="2">
    <source>
        <dbReference type="Proteomes" id="UP000607653"/>
    </source>
</evidence>
<sequence length="137" mass="15037">MALRLVLWFSSEPATPWHHGIVGDGKRDLCNKTCNPCNLWREQTLPHLLLFTPATHGIMASSATERGRRRGGISATPATHAENKPFLFFFSSPLQPLQIKLLFTRSLGSGSAPPPPPSSTNFSFSASARHDSLWALD</sequence>
<keyword evidence="2" id="KW-1185">Reference proteome</keyword>
<dbReference type="Proteomes" id="UP000607653">
    <property type="component" value="Unassembled WGS sequence"/>
</dbReference>
<dbReference type="EMBL" id="DUZY01000003">
    <property type="protein sequence ID" value="DAD30701.1"/>
    <property type="molecule type" value="Genomic_DNA"/>
</dbReference>
<reference evidence="1 2" key="1">
    <citation type="journal article" date="2020" name="Mol. Biol. Evol.">
        <title>Distinct Expression and Methylation Patterns for Genes with Different Fates following a Single Whole-Genome Duplication in Flowering Plants.</title>
        <authorList>
            <person name="Shi T."/>
            <person name="Rahmani R.S."/>
            <person name="Gugger P.F."/>
            <person name="Wang M."/>
            <person name="Li H."/>
            <person name="Zhang Y."/>
            <person name="Li Z."/>
            <person name="Wang Q."/>
            <person name="Van de Peer Y."/>
            <person name="Marchal K."/>
            <person name="Chen J."/>
        </authorList>
    </citation>
    <scope>NUCLEOTIDE SEQUENCE [LARGE SCALE GENOMIC DNA]</scope>
    <source>
        <tissue evidence="1">Leaf</tissue>
    </source>
</reference>
<gene>
    <name evidence="1" type="ORF">HUJ06_009552</name>
</gene>
<name>A0A822YGV2_NELNU</name>
<proteinExistence type="predicted"/>
<dbReference type="AlphaFoldDB" id="A0A822YGV2"/>
<protein>
    <submittedName>
        <fullName evidence="1">Uncharacterized protein</fullName>
    </submittedName>
</protein>
<accession>A0A822YGV2</accession>
<comment type="caution">
    <text evidence="1">The sequence shown here is derived from an EMBL/GenBank/DDBJ whole genome shotgun (WGS) entry which is preliminary data.</text>
</comment>